<accession>A0AAE1LH21</accession>
<dbReference type="PROSITE" id="PS01300">
    <property type="entry name" value="RECR"/>
    <property type="match status" value="1"/>
</dbReference>
<evidence type="ECO:0000313" key="3">
    <source>
        <dbReference type="Proteomes" id="UP001219518"/>
    </source>
</evidence>
<dbReference type="PANTHER" id="PTHR46579:SF1">
    <property type="entry name" value="F5_8 TYPE C DOMAIN-CONTAINING PROTEIN"/>
    <property type="match status" value="1"/>
</dbReference>
<dbReference type="InterPro" id="IPR015967">
    <property type="entry name" value="Rcmb_RecR_Znf"/>
</dbReference>
<dbReference type="GO" id="GO:0006310">
    <property type="term" value="P:DNA recombination"/>
    <property type="evidence" value="ECO:0007669"/>
    <property type="project" value="InterPro"/>
</dbReference>
<name>A0AAE1LH21_9NEOP</name>
<dbReference type="EMBL" id="JAHWGI010000985">
    <property type="protein sequence ID" value="KAK3919956.1"/>
    <property type="molecule type" value="Genomic_DNA"/>
</dbReference>
<reference evidence="2" key="1">
    <citation type="submission" date="2021-07" db="EMBL/GenBank/DDBJ databases">
        <authorList>
            <person name="Catto M.A."/>
            <person name="Jacobson A."/>
            <person name="Kennedy G."/>
            <person name="Labadie P."/>
            <person name="Hunt B.G."/>
            <person name="Srinivasan R."/>
        </authorList>
    </citation>
    <scope>NUCLEOTIDE SEQUENCE</scope>
    <source>
        <strain evidence="2">PL_HMW_Pooled</strain>
        <tissue evidence="2">Head</tissue>
    </source>
</reference>
<dbReference type="GO" id="GO:0046872">
    <property type="term" value="F:metal ion binding"/>
    <property type="evidence" value="ECO:0007669"/>
    <property type="project" value="InterPro"/>
</dbReference>
<comment type="caution">
    <text evidence="2">The sequence shown here is derived from an EMBL/GenBank/DDBJ whole genome shotgun (WGS) entry which is preliminary data.</text>
</comment>
<keyword evidence="3" id="KW-1185">Reference proteome</keyword>
<proteinExistence type="predicted"/>
<reference evidence="2" key="2">
    <citation type="journal article" date="2023" name="BMC Genomics">
        <title>Pest status, molecular evolution, and epigenetic factors derived from the genome assembly of Frankliniella fusca, a thysanopteran phytovirus vector.</title>
        <authorList>
            <person name="Catto M.A."/>
            <person name="Labadie P.E."/>
            <person name="Jacobson A.L."/>
            <person name="Kennedy G.G."/>
            <person name="Srinivasan R."/>
            <person name="Hunt B.G."/>
        </authorList>
    </citation>
    <scope>NUCLEOTIDE SEQUENCE</scope>
    <source>
        <strain evidence="2">PL_HMW_Pooled</strain>
    </source>
</reference>
<protein>
    <submittedName>
        <fullName evidence="2">Recombination protein RecR</fullName>
    </submittedName>
</protein>
<feature type="non-terminal residue" evidence="2">
    <location>
        <position position="1"/>
    </location>
</feature>
<sequence length="603" mass="68384">KERQQRSTPSVDIQNLNIHLGDPTPVVPALVTVQRNVSIIPAESTPLLPAIQPDHCVIPSPSSEQLAVDEPMPPVPSEGNVLHATHQERLDSSRSQEIQSDTEDILFTWVFDPVAYENEVALQKDFDPTYFDTLPPESTKDCPPQIPEERRGEPVYPGAPISINEAMVAVLSFMQSEHLSGKGLDRLLSLISLFLIKPNNFVKSAQAMFRSLKDESQGEPVDFQYYCNNCYKTRSSESDLCDVCTGPNRSVQYFISCPIIPQLQRLYQRKGFLEELQYRFKRLKLSADNYEDVYDSELYKQQVASGVLANPHNISMTWNVDGLEIYESNTYQIWPLYLVINELPPNKRYLSENLILAGMSCGFSKPHPDVYMKSIYSDFKKLKGGVGFRFYGSNEPHVVVCILLRGVCDSPARALFLNLKTHSGFYCCHVCYIRGENSPQTGDVTVFPYEENIPLRSLEDYEDQVKWATEHMVLHNTALLNEPQCCGVKGPTLSSFVVDNMLESTSVDSMHCAHLGIGRQIIHLLFEHKWRNEPFSLHFKTEEVSARLLRARLPHFVQRSPQSLEKIAHWKASARAANLYTLGRFNNTLDHLSSKFQVSSPSF</sequence>
<dbReference type="Proteomes" id="UP001219518">
    <property type="component" value="Unassembled WGS sequence"/>
</dbReference>
<dbReference type="AlphaFoldDB" id="A0AAE1LH21"/>
<dbReference type="InterPro" id="IPR009667">
    <property type="entry name" value="DUF1258"/>
</dbReference>
<evidence type="ECO:0000313" key="2">
    <source>
        <dbReference type="EMBL" id="KAK3919956.1"/>
    </source>
</evidence>
<gene>
    <name evidence="2" type="ORF">KUF71_009243</name>
</gene>
<organism evidence="2 3">
    <name type="scientific">Frankliniella fusca</name>
    <dbReference type="NCBI Taxonomy" id="407009"/>
    <lineage>
        <taxon>Eukaryota</taxon>
        <taxon>Metazoa</taxon>
        <taxon>Ecdysozoa</taxon>
        <taxon>Arthropoda</taxon>
        <taxon>Hexapoda</taxon>
        <taxon>Insecta</taxon>
        <taxon>Pterygota</taxon>
        <taxon>Neoptera</taxon>
        <taxon>Paraneoptera</taxon>
        <taxon>Thysanoptera</taxon>
        <taxon>Terebrantia</taxon>
        <taxon>Thripoidea</taxon>
        <taxon>Thripidae</taxon>
        <taxon>Frankliniella</taxon>
    </lineage>
</organism>
<dbReference type="Pfam" id="PF06869">
    <property type="entry name" value="DUF1258"/>
    <property type="match status" value="1"/>
</dbReference>
<dbReference type="GO" id="GO:0006281">
    <property type="term" value="P:DNA repair"/>
    <property type="evidence" value="ECO:0007669"/>
    <property type="project" value="InterPro"/>
</dbReference>
<feature type="domain" description="RecR protein" evidence="1">
    <location>
        <begin position="227"/>
        <end position="250"/>
    </location>
</feature>
<evidence type="ECO:0000259" key="1">
    <source>
        <dbReference type="PROSITE" id="PS01300"/>
    </source>
</evidence>
<dbReference type="PANTHER" id="PTHR46579">
    <property type="entry name" value="F5/8 TYPE C DOMAIN-CONTAINING PROTEIN-RELATED"/>
    <property type="match status" value="1"/>
</dbReference>